<comment type="caution">
    <text evidence="1">The sequence shown here is derived from an EMBL/GenBank/DDBJ whole genome shotgun (WGS) entry which is preliminary data.</text>
</comment>
<accession>A0A511YSR5</accession>
<protein>
    <submittedName>
        <fullName evidence="1">Uncharacterized protein</fullName>
    </submittedName>
</protein>
<name>A0A511YSR5_9FLAO</name>
<sequence length="54" mass="6618">MSMRNKNAGLNFTPIILINGYQFPNKYDRYNIYYFIYELIEDEEIQKLCNKCDR</sequence>
<evidence type="ECO:0000313" key="1">
    <source>
        <dbReference type="EMBL" id="GEN78227.1"/>
    </source>
</evidence>
<keyword evidence="2" id="KW-1185">Reference proteome</keyword>
<reference evidence="1 2" key="1">
    <citation type="submission" date="2019-07" db="EMBL/GenBank/DDBJ databases">
        <title>Whole genome shotgun sequence of Chryseobacterium hagamense NBRC 105253.</title>
        <authorList>
            <person name="Hosoyama A."/>
            <person name="Uohara A."/>
            <person name="Ohji S."/>
            <person name="Ichikawa N."/>
        </authorList>
    </citation>
    <scope>NUCLEOTIDE SEQUENCE [LARGE SCALE GENOMIC DNA]</scope>
    <source>
        <strain evidence="1 2">NBRC 105253</strain>
    </source>
</reference>
<evidence type="ECO:0000313" key="2">
    <source>
        <dbReference type="Proteomes" id="UP000321863"/>
    </source>
</evidence>
<proteinExistence type="predicted"/>
<organism evidence="1 2">
    <name type="scientific">Chryseobacterium hagamense</name>
    <dbReference type="NCBI Taxonomy" id="395935"/>
    <lineage>
        <taxon>Bacteria</taxon>
        <taxon>Pseudomonadati</taxon>
        <taxon>Bacteroidota</taxon>
        <taxon>Flavobacteriia</taxon>
        <taxon>Flavobacteriales</taxon>
        <taxon>Weeksellaceae</taxon>
        <taxon>Chryseobacterium group</taxon>
        <taxon>Chryseobacterium</taxon>
    </lineage>
</organism>
<dbReference type="EMBL" id="BJYJ01000064">
    <property type="protein sequence ID" value="GEN78227.1"/>
    <property type="molecule type" value="Genomic_DNA"/>
</dbReference>
<dbReference type="Proteomes" id="UP000321863">
    <property type="component" value="Unassembled WGS sequence"/>
</dbReference>
<gene>
    <name evidence="1" type="ORF">CHA01nite_39670</name>
</gene>
<dbReference type="AlphaFoldDB" id="A0A511YSR5"/>